<keyword evidence="6" id="KW-0648">Protein biosynthesis</keyword>
<dbReference type="Pfam" id="PF08264">
    <property type="entry name" value="Anticodon_1"/>
    <property type="match status" value="1"/>
</dbReference>
<dbReference type="PANTHER" id="PTHR11946:SF109">
    <property type="entry name" value="VALINE--TRNA LIGASE"/>
    <property type="match status" value="1"/>
</dbReference>
<evidence type="ECO:0000259" key="9">
    <source>
        <dbReference type="Pfam" id="PF08264"/>
    </source>
</evidence>
<dbReference type="eggNOG" id="KOG0432">
    <property type="taxonomic scope" value="Eukaryota"/>
</dbReference>
<dbReference type="GO" id="GO:0006438">
    <property type="term" value="P:valyl-tRNA aminoacylation"/>
    <property type="evidence" value="ECO:0007669"/>
    <property type="project" value="InterPro"/>
</dbReference>
<dbReference type="STRING" id="81985.R0II10"/>
<dbReference type="FunFam" id="1.10.730.10:FF:000009">
    <property type="entry name" value="Valine--tRNA ligase, mitochondrial"/>
    <property type="match status" value="1"/>
</dbReference>
<evidence type="ECO:0000256" key="7">
    <source>
        <dbReference type="ARBA" id="ARBA00023146"/>
    </source>
</evidence>
<keyword evidence="7" id="KW-0030">Aminoacyl-tRNA synthetase</keyword>
<evidence type="ECO:0000256" key="6">
    <source>
        <dbReference type="ARBA" id="ARBA00022917"/>
    </source>
</evidence>
<accession>R0II10</accession>
<dbReference type="InterPro" id="IPR033705">
    <property type="entry name" value="Anticodon_Ia_Val"/>
</dbReference>
<evidence type="ECO:0000256" key="1">
    <source>
        <dbReference type="ARBA" id="ARBA00005594"/>
    </source>
</evidence>
<dbReference type="InterPro" id="IPR009080">
    <property type="entry name" value="tRNAsynth_Ia_anticodon-bd"/>
</dbReference>
<proteinExistence type="inferred from homology"/>
<dbReference type="SUPFAM" id="SSF47323">
    <property type="entry name" value="Anticodon-binding domain of a subclass of class I aminoacyl-tRNA synthetases"/>
    <property type="match status" value="1"/>
</dbReference>
<evidence type="ECO:0000256" key="8">
    <source>
        <dbReference type="ARBA" id="ARBA00029936"/>
    </source>
</evidence>
<dbReference type="GO" id="GO:0005829">
    <property type="term" value="C:cytosol"/>
    <property type="evidence" value="ECO:0007669"/>
    <property type="project" value="TreeGrafter"/>
</dbReference>
<dbReference type="InterPro" id="IPR037118">
    <property type="entry name" value="Val-tRNA_synth_C_sf"/>
</dbReference>
<evidence type="ECO:0000313" key="11">
    <source>
        <dbReference type="Proteomes" id="UP000029121"/>
    </source>
</evidence>
<dbReference type="PANTHER" id="PTHR11946">
    <property type="entry name" value="VALYL-TRNA SYNTHETASES"/>
    <property type="match status" value="1"/>
</dbReference>
<dbReference type="KEGG" id="crb:17899343"/>
<dbReference type="Proteomes" id="UP000029121">
    <property type="component" value="Unassembled WGS sequence"/>
</dbReference>
<dbReference type="GO" id="GO:0004832">
    <property type="term" value="F:valine-tRNA ligase activity"/>
    <property type="evidence" value="ECO:0007669"/>
    <property type="project" value="UniProtKB-EC"/>
</dbReference>
<dbReference type="InterPro" id="IPR013155">
    <property type="entry name" value="M/V/L/I-tRNA-synth_anticd-bd"/>
</dbReference>
<evidence type="ECO:0000256" key="4">
    <source>
        <dbReference type="ARBA" id="ARBA00022741"/>
    </source>
</evidence>
<dbReference type="GO" id="GO:0005524">
    <property type="term" value="F:ATP binding"/>
    <property type="evidence" value="ECO:0007669"/>
    <property type="project" value="UniProtKB-KW"/>
</dbReference>
<keyword evidence="4" id="KW-0547">Nucleotide-binding</keyword>
<keyword evidence="3" id="KW-0436">Ligase</keyword>
<dbReference type="AlphaFoldDB" id="R0II10"/>
<feature type="domain" description="Methionyl/Valyl/Leucyl/Isoleucyl-tRNA synthetase anticodon-binding" evidence="9">
    <location>
        <begin position="79"/>
        <end position="224"/>
    </location>
</feature>
<evidence type="ECO:0000256" key="3">
    <source>
        <dbReference type="ARBA" id="ARBA00022598"/>
    </source>
</evidence>
<sequence length="362" mass="41663">MIRTRQRFTNCFGSDALRFALVSYTAQCDKINLDILRVVGYRQWCNKLWNAVRFAIMKLGYNYSPPQILILETMPFSCKWILSVLNKAISKTVESLEAFEFSDAANTVYAWWQYQFCDVYIEAIKPYFASDNPTFASERAHAQHALWTSLETGLRLLHPLMPFVTEELWQRLPSPKDTERKASIMMCDYPTAIETWTNEKVESEMETVHATVKCMRALRAGLLEKQKSERLPGFALCENNLTSEIVKSHEFEIRTLANLSSLEVFIKGEHAASPGSSVETVNENLKVYLKVEGAINTEAEQEKIRNKLGELHKQKDKLQKMMRVSTYEEKVPANIREDNATKLAKILQEFDFFEKESARLAA</sequence>
<dbReference type="EMBL" id="KB870805">
    <property type="protein sequence ID" value="EOA38060.1"/>
    <property type="molecule type" value="Genomic_DNA"/>
</dbReference>
<gene>
    <name evidence="10" type="ORF">CARUB_v10009530mg</name>
</gene>
<evidence type="ECO:0000256" key="2">
    <source>
        <dbReference type="ARBA" id="ARBA00013169"/>
    </source>
</evidence>
<organism evidence="10 11">
    <name type="scientific">Capsella rubella</name>
    <dbReference type="NCBI Taxonomy" id="81985"/>
    <lineage>
        <taxon>Eukaryota</taxon>
        <taxon>Viridiplantae</taxon>
        <taxon>Streptophyta</taxon>
        <taxon>Embryophyta</taxon>
        <taxon>Tracheophyta</taxon>
        <taxon>Spermatophyta</taxon>
        <taxon>Magnoliopsida</taxon>
        <taxon>eudicotyledons</taxon>
        <taxon>Gunneridae</taxon>
        <taxon>Pentapetalae</taxon>
        <taxon>rosids</taxon>
        <taxon>malvids</taxon>
        <taxon>Brassicales</taxon>
        <taxon>Brassicaceae</taxon>
        <taxon>Camelineae</taxon>
        <taxon>Capsella</taxon>
    </lineage>
</organism>
<name>R0II10_9BRAS</name>
<dbReference type="OrthoDB" id="629407at2759"/>
<keyword evidence="5" id="KW-0067">ATP-binding</keyword>
<reference evidence="11" key="1">
    <citation type="journal article" date="2013" name="Nat. Genet.">
        <title>The Capsella rubella genome and the genomic consequences of rapid mating system evolution.</title>
        <authorList>
            <person name="Slotte T."/>
            <person name="Hazzouri K.M."/>
            <person name="Agren J.A."/>
            <person name="Koenig D."/>
            <person name="Maumus F."/>
            <person name="Guo Y.L."/>
            <person name="Steige K."/>
            <person name="Platts A.E."/>
            <person name="Escobar J.S."/>
            <person name="Newman L.K."/>
            <person name="Wang W."/>
            <person name="Mandakova T."/>
            <person name="Vello E."/>
            <person name="Smith L.M."/>
            <person name="Henz S.R."/>
            <person name="Steffen J."/>
            <person name="Takuno S."/>
            <person name="Brandvain Y."/>
            <person name="Coop G."/>
            <person name="Andolfatto P."/>
            <person name="Hu T.T."/>
            <person name="Blanchette M."/>
            <person name="Clark R.M."/>
            <person name="Quesneville H."/>
            <person name="Nordborg M."/>
            <person name="Gaut B.S."/>
            <person name="Lysak M.A."/>
            <person name="Jenkins J."/>
            <person name="Grimwood J."/>
            <person name="Chapman J."/>
            <person name="Prochnik S."/>
            <person name="Shu S."/>
            <person name="Rokhsar D."/>
            <person name="Schmutz J."/>
            <person name="Weigel D."/>
            <person name="Wright S.I."/>
        </authorList>
    </citation>
    <scope>NUCLEOTIDE SEQUENCE [LARGE SCALE GENOMIC DNA]</scope>
    <source>
        <strain evidence="11">cv. Monte Gargano</strain>
    </source>
</reference>
<dbReference type="CDD" id="cd07962">
    <property type="entry name" value="Anticodon_Ia_Val"/>
    <property type="match status" value="1"/>
</dbReference>
<evidence type="ECO:0000256" key="5">
    <source>
        <dbReference type="ARBA" id="ARBA00022840"/>
    </source>
</evidence>
<dbReference type="Gene3D" id="1.10.287.380">
    <property type="entry name" value="Valyl-tRNA synthetase, C-terminal domain"/>
    <property type="match status" value="1"/>
</dbReference>
<dbReference type="InterPro" id="IPR002303">
    <property type="entry name" value="Valyl-tRNA_ligase"/>
</dbReference>
<keyword evidence="11" id="KW-1185">Reference proteome</keyword>
<evidence type="ECO:0000313" key="10">
    <source>
        <dbReference type="EMBL" id="EOA38060.1"/>
    </source>
</evidence>
<dbReference type="EC" id="6.1.1.9" evidence="2"/>
<dbReference type="Gene3D" id="1.10.730.10">
    <property type="entry name" value="Isoleucyl-tRNA Synthetase, Domain 1"/>
    <property type="match status" value="1"/>
</dbReference>
<protein>
    <recommendedName>
        <fullName evidence="2">valine--tRNA ligase</fullName>
        <ecNumber evidence="2">6.1.1.9</ecNumber>
    </recommendedName>
    <alternativeName>
        <fullName evidence="8">Valyl-tRNA synthetase</fullName>
    </alternativeName>
</protein>
<comment type="similarity">
    <text evidence="1">Belongs to the class-I aminoacyl-tRNA synthetase family.</text>
</comment>